<protein>
    <submittedName>
        <fullName evidence="2">Uncharacterized protein</fullName>
    </submittedName>
</protein>
<keyword evidence="1" id="KW-0812">Transmembrane</keyword>
<feature type="transmembrane region" description="Helical" evidence="1">
    <location>
        <begin position="53"/>
        <end position="74"/>
    </location>
</feature>
<organism evidence="2 3">
    <name type="scientific">Nesidiocoris tenuis</name>
    <dbReference type="NCBI Taxonomy" id="355587"/>
    <lineage>
        <taxon>Eukaryota</taxon>
        <taxon>Metazoa</taxon>
        <taxon>Ecdysozoa</taxon>
        <taxon>Arthropoda</taxon>
        <taxon>Hexapoda</taxon>
        <taxon>Insecta</taxon>
        <taxon>Pterygota</taxon>
        <taxon>Neoptera</taxon>
        <taxon>Paraneoptera</taxon>
        <taxon>Hemiptera</taxon>
        <taxon>Heteroptera</taxon>
        <taxon>Panheteroptera</taxon>
        <taxon>Cimicomorpha</taxon>
        <taxon>Miridae</taxon>
        <taxon>Dicyphina</taxon>
        <taxon>Nesidiocoris</taxon>
    </lineage>
</organism>
<reference evidence="2 3" key="1">
    <citation type="submission" date="2020-02" db="EMBL/GenBank/DDBJ databases">
        <authorList>
            <person name="Ferguson B K."/>
        </authorList>
    </citation>
    <scope>NUCLEOTIDE SEQUENCE [LARGE SCALE GENOMIC DNA]</scope>
</reference>
<dbReference type="AlphaFoldDB" id="A0A6H5GLX5"/>
<evidence type="ECO:0000256" key="1">
    <source>
        <dbReference type="SAM" id="Phobius"/>
    </source>
</evidence>
<feature type="transmembrane region" description="Helical" evidence="1">
    <location>
        <begin position="24"/>
        <end position="47"/>
    </location>
</feature>
<keyword evidence="1" id="KW-0472">Membrane</keyword>
<sequence>MDVAAIAARVATLDTRSPPRRRPIALGPVYLLIIENIAKFGILVLMPQDITKLPIWSLSAVNIVIPIAYSVLLIERRIVGADIRDTASIFVAHVENLTVMFLVGVKTDSTVVAVKCESQIRNFFPPFGLKEVESHPVCAIDLWSLAQSFSMPRIQSRAGGDTFRQGPLELRGVGDLFLARHRAQTRLEDRLHFLSLICQFGRTKRRDFHRTRPPDDESLVFLVPQYENHQSLVIQQ</sequence>
<keyword evidence="1" id="KW-1133">Transmembrane helix</keyword>
<accession>A0A6H5GLX5</accession>
<evidence type="ECO:0000313" key="2">
    <source>
        <dbReference type="EMBL" id="CAB0004796.1"/>
    </source>
</evidence>
<evidence type="ECO:0000313" key="3">
    <source>
        <dbReference type="Proteomes" id="UP000479000"/>
    </source>
</evidence>
<gene>
    <name evidence="2" type="ORF">NTEN_LOCUS10273</name>
</gene>
<dbReference type="Proteomes" id="UP000479000">
    <property type="component" value="Unassembled WGS sequence"/>
</dbReference>
<dbReference type="EMBL" id="CADCXU010015213">
    <property type="protein sequence ID" value="CAB0004796.1"/>
    <property type="molecule type" value="Genomic_DNA"/>
</dbReference>
<proteinExistence type="predicted"/>
<name>A0A6H5GLX5_9HEMI</name>
<keyword evidence="3" id="KW-1185">Reference proteome</keyword>